<dbReference type="EMBL" id="JAKGTH010000006">
    <property type="protein sequence ID" value="MCF4100262.1"/>
    <property type="molecule type" value="Genomic_DNA"/>
</dbReference>
<evidence type="ECO:0000256" key="1">
    <source>
        <dbReference type="ARBA" id="ARBA00022553"/>
    </source>
</evidence>
<gene>
    <name evidence="6" type="ORF">L1I30_01160</name>
</gene>
<proteinExistence type="predicted"/>
<dbReference type="InterPro" id="IPR015943">
    <property type="entry name" value="WD40/YVTN_repeat-like_dom_sf"/>
</dbReference>
<evidence type="ECO:0000256" key="4">
    <source>
        <dbReference type="SAM" id="SignalP"/>
    </source>
</evidence>
<dbReference type="InterPro" id="IPR011047">
    <property type="entry name" value="Quinoprotein_ADH-like_sf"/>
</dbReference>
<evidence type="ECO:0000256" key="2">
    <source>
        <dbReference type="SAM" id="Coils"/>
    </source>
</evidence>
<keyword evidence="2" id="KW-0175">Coiled coil</keyword>
<dbReference type="Gene3D" id="2.130.10.10">
    <property type="entry name" value="YVTN repeat-like/Quinoprotein amine dehydrogenase"/>
    <property type="match status" value="2"/>
</dbReference>
<comment type="caution">
    <text evidence="6">The sequence shown here is derived from an EMBL/GenBank/DDBJ whole genome shotgun (WGS) entry which is preliminary data.</text>
</comment>
<dbReference type="InterPro" id="IPR036388">
    <property type="entry name" value="WH-like_DNA-bd_sf"/>
</dbReference>
<keyword evidence="4" id="KW-0732">Signal</keyword>
<organism evidence="6 7">
    <name type="scientific">Gillisia lutea</name>
    <dbReference type="NCBI Taxonomy" id="2909668"/>
    <lineage>
        <taxon>Bacteria</taxon>
        <taxon>Pseudomonadati</taxon>
        <taxon>Bacteroidota</taxon>
        <taxon>Flavobacteriia</taxon>
        <taxon>Flavobacteriales</taxon>
        <taxon>Flavobacteriaceae</taxon>
        <taxon>Gillisia</taxon>
    </lineage>
</organism>
<dbReference type="PANTHER" id="PTHR43547">
    <property type="entry name" value="TWO-COMPONENT HISTIDINE KINASE"/>
    <property type="match status" value="1"/>
</dbReference>
<evidence type="ECO:0000256" key="3">
    <source>
        <dbReference type="SAM" id="Phobius"/>
    </source>
</evidence>
<dbReference type="InterPro" id="IPR011123">
    <property type="entry name" value="Y_Y_Y"/>
</dbReference>
<dbReference type="SUPFAM" id="SSF50998">
    <property type="entry name" value="Quinoprotein alcohol dehydrogenase-like"/>
    <property type="match status" value="1"/>
</dbReference>
<keyword evidence="3" id="KW-1133">Transmembrane helix</keyword>
<reference evidence="6" key="1">
    <citation type="submission" date="2022-01" db="EMBL/GenBank/DDBJ databases">
        <title>Gillisia lutea sp. nov., isolated from marine plastic residues from the Malvarosa beach (Valencia, Spain).</title>
        <authorList>
            <person name="Vidal-Verdu A."/>
            <person name="Molina-Menor E."/>
            <person name="Satari L."/>
            <person name="Pascual J."/>
            <person name="Pereto J."/>
            <person name="Porcar M."/>
        </authorList>
    </citation>
    <scope>NUCLEOTIDE SEQUENCE</scope>
    <source>
        <strain evidence="6">M10.2A</strain>
    </source>
</reference>
<dbReference type="InterPro" id="IPR016032">
    <property type="entry name" value="Sig_transdc_resp-reg_C-effctor"/>
</dbReference>
<dbReference type="PANTHER" id="PTHR43547:SF2">
    <property type="entry name" value="HYBRID SIGNAL TRANSDUCTION HISTIDINE KINASE C"/>
    <property type="match status" value="1"/>
</dbReference>
<keyword evidence="3" id="KW-0472">Membrane</keyword>
<dbReference type="SMART" id="SM00421">
    <property type="entry name" value="HTH_LUXR"/>
    <property type="match status" value="1"/>
</dbReference>
<dbReference type="Proteomes" id="UP001179363">
    <property type="component" value="Unassembled WGS sequence"/>
</dbReference>
<keyword evidence="3" id="KW-0812">Transmembrane</keyword>
<dbReference type="InterPro" id="IPR013783">
    <property type="entry name" value="Ig-like_fold"/>
</dbReference>
<evidence type="ECO:0000313" key="6">
    <source>
        <dbReference type="EMBL" id="MCF4100262.1"/>
    </source>
</evidence>
<accession>A0ABS9EBN0</accession>
<feature type="coiled-coil region" evidence="2">
    <location>
        <begin position="784"/>
        <end position="811"/>
    </location>
</feature>
<name>A0ABS9EBN0_9FLAO</name>
<dbReference type="SUPFAM" id="SSF46894">
    <property type="entry name" value="C-terminal effector domain of the bipartite response regulators"/>
    <property type="match status" value="1"/>
</dbReference>
<protein>
    <recommendedName>
        <fullName evidence="5">HTH luxR-type domain-containing protein</fullName>
    </recommendedName>
</protein>
<feature type="chain" id="PRO_5046899446" description="HTH luxR-type domain-containing protein" evidence="4">
    <location>
        <begin position="18"/>
        <end position="918"/>
    </location>
</feature>
<dbReference type="RefSeq" id="WP_236132411.1">
    <property type="nucleotide sequence ID" value="NZ_JAKGTH010000006.1"/>
</dbReference>
<dbReference type="Gene3D" id="2.60.40.10">
    <property type="entry name" value="Immunoglobulins"/>
    <property type="match status" value="1"/>
</dbReference>
<dbReference type="InterPro" id="IPR000792">
    <property type="entry name" value="Tscrpt_reg_LuxR_C"/>
</dbReference>
<sequence length="918" mass="106686">MFRILVLLLLFTFSAQAQEIAPYFKNYTKLDYNGENSNWDIAQHNDGTMYVANGKNLLSFNGDFWKKYELPKPSTIRSVNVINDTIYTGAYRQFGYWVKNDKNELSYTSLSDKLDEQYFKSDEIWKIIAHKDRIYFQSFSNFFIYNTSSKKIQVVPFGNISAVYSFLINDRFYITSKNHGLYILKGNKIEFLNWSAPLQNFTIQSVVSLKNNLLIATQLNGMFLYDGKNLKPWSSALQYKFESLEINNLQILDKFICVGTINNGLLVFDETGNFKYAYNKKNGLANNTVLRQYIDKNDNLWLALDNGLSKVFLSNNVYEFNDPSGALGTVYAILEDDKSLVLGSNHGVFYLDGEELEFLKNSNGQVWDLAHVEGEIICGHNNGTFSIKNNQFRFINDINGGMDFKPIPKTDFYIQPNYTGVARYKKVNGKWEFKRYKEIDFPVSSLEFDAAGNLWLETAHRGIFQFAFTPDHHQIKQLRNFKTGSSEDKLFALGKEIFIANKDRILKYDIINDTLIQDAILEVKLKPFNKLTAIGDDMLVLEKEEALKIANVDNSFTFTLNDNLTNSRLVKNYPNTTSIGDHIFVFLDDGFLKINEAAAKDSQQVERVYIEAVLINGEQVSISNSPKVPFRKNFIQFSFSSKTPGNISLPQYSYKLEGYDKEWSVPSRLSQVSYSNLPSGDFKFKVRSGVDQSEAAIFNFSILKPWYLSVWAAIGYVFLLVLVIVLIYYYNKFKFIRKRKHLEKELEYEQRLILQKQNFENQRRIDELEQDKLKSKLKSKSKELASYAALMARKEDILTEMEQEINKSNIKKENVKLYSKLMDIKDRQSNSQDEWKLFERNFNEVHEDFFRLLQKGYPDLTPKDLKLCAYLRMNLSSKEIAPLIGITFRSVELHRYRLRKKFHLSKNQNLVKFLLKVK</sequence>
<evidence type="ECO:0000313" key="7">
    <source>
        <dbReference type="Proteomes" id="UP001179363"/>
    </source>
</evidence>
<feature type="transmembrane region" description="Helical" evidence="3">
    <location>
        <begin position="706"/>
        <end position="730"/>
    </location>
</feature>
<feature type="signal peptide" evidence="4">
    <location>
        <begin position="1"/>
        <end position="17"/>
    </location>
</feature>
<evidence type="ECO:0000259" key="5">
    <source>
        <dbReference type="SMART" id="SM00421"/>
    </source>
</evidence>
<keyword evidence="1" id="KW-0597">Phosphoprotein</keyword>
<dbReference type="Gene3D" id="1.10.10.10">
    <property type="entry name" value="Winged helix-like DNA-binding domain superfamily/Winged helix DNA-binding domain"/>
    <property type="match status" value="1"/>
</dbReference>
<dbReference type="Pfam" id="PF07495">
    <property type="entry name" value="Y_Y_Y"/>
    <property type="match status" value="1"/>
</dbReference>
<feature type="domain" description="HTH luxR-type" evidence="5">
    <location>
        <begin position="857"/>
        <end position="914"/>
    </location>
</feature>
<keyword evidence="7" id="KW-1185">Reference proteome</keyword>